<keyword evidence="2 8" id="KW-0812">Transmembrane</keyword>
<keyword evidence="4 8" id="KW-0472">Membrane</keyword>
<comment type="caution">
    <text evidence="11">The sequence shown here is derived from an EMBL/GenBank/DDBJ whole genome shotgun (WGS) entry which is preliminary data.</text>
</comment>
<evidence type="ECO:0000256" key="5">
    <source>
        <dbReference type="ARBA" id="ARBA00023224"/>
    </source>
</evidence>
<organism evidence="11 12">
    <name type="scientific">Oceanospirillum sediminis</name>
    <dbReference type="NCBI Taxonomy" id="2760088"/>
    <lineage>
        <taxon>Bacteria</taxon>
        <taxon>Pseudomonadati</taxon>
        <taxon>Pseudomonadota</taxon>
        <taxon>Gammaproteobacteria</taxon>
        <taxon>Oceanospirillales</taxon>
        <taxon>Oceanospirillaceae</taxon>
        <taxon>Oceanospirillum</taxon>
    </lineage>
</organism>
<evidence type="ECO:0000256" key="6">
    <source>
        <dbReference type="ARBA" id="ARBA00029447"/>
    </source>
</evidence>
<dbReference type="Pfam" id="PF00015">
    <property type="entry name" value="MCPsignal"/>
    <property type="match status" value="1"/>
</dbReference>
<dbReference type="Gene3D" id="1.10.287.950">
    <property type="entry name" value="Methyl-accepting chemotaxis protein"/>
    <property type="match status" value="1"/>
</dbReference>
<dbReference type="InterPro" id="IPR003660">
    <property type="entry name" value="HAMP_dom"/>
</dbReference>
<dbReference type="FunFam" id="1.10.287.950:FF:000001">
    <property type="entry name" value="Methyl-accepting chemotaxis sensory transducer"/>
    <property type="match status" value="1"/>
</dbReference>
<evidence type="ECO:0000259" key="10">
    <source>
        <dbReference type="PROSITE" id="PS50885"/>
    </source>
</evidence>
<feature type="domain" description="Methyl-accepting transducer" evidence="9">
    <location>
        <begin position="348"/>
        <end position="584"/>
    </location>
</feature>
<dbReference type="CDD" id="cd11386">
    <property type="entry name" value="MCP_signal"/>
    <property type="match status" value="1"/>
</dbReference>
<dbReference type="InterPro" id="IPR032255">
    <property type="entry name" value="HBM"/>
</dbReference>
<evidence type="ECO:0000256" key="3">
    <source>
        <dbReference type="ARBA" id="ARBA00022989"/>
    </source>
</evidence>
<dbReference type="SMART" id="SM00283">
    <property type="entry name" value="MA"/>
    <property type="match status" value="1"/>
</dbReference>
<dbReference type="PANTHER" id="PTHR32089:SF119">
    <property type="entry name" value="METHYL-ACCEPTING CHEMOTAXIS PROTEIN CTPL"/>
    <property type="match status" value="1"/>
</dbReference>
<reference evidence="11 12" key="1">
    <citation type="submission" date="2020-08" db="EMBL/GenBank/DDBJ databases">
        <title>Oceanospirillum sp. nov. isolated from marine sediment.</title>
        <authorList>
            <person name="Ji X."/>
        </authorList>
    </citation>
    <scope>NUCLEOTIDE SEQUENCE [LARGE SCALE GENOMIC DNA]</scope>
    <source>
        <strain evidence="11 12">D5</strain>
    </source>
</reference>
<comment type="subcellular location">
    <subcellularLocation>
        <location evidence="1">Membrane</location>
        <topology evidence="1">Multi-pass membrane protein</topology>
    </subcellularLocation>
</comment>
<dbReference type="RefSeq" id="WP_182809287.1">
    <property type="nucleotide sequence ID" value="NZ_JACJFM010000015.1"/>
</dbReference>
<dbReference type="CDD" id="cd06225">
    <property type="entry name" value="HAMP"/>
    <property type="match status" value="1"/>
</dbReference>
<gene>
    <name evidence="11" type="ORF">H4O21_12945</name>
</gene>
<dbReference type="Pfam" id="PF00672">
    <property type="entry name" value="HAMP"/>
    <property type="match status" value="1"/>
</dbReference>
<evidence type="ECO:0000256" key="8">
    <source>
        <dbReference type="SAM" id="Phobius"/>
    </source>
</evidence>
<dbReference type="EMBL" id="JACJFM010000015">
    <property type="protein sequence ID" value="MBB1487516.1"/>
    <property type="molecule type" value="Genomic_DNA"/>
</dbReference>
<dbReference type="GO" id="GO:0007165">
    <property type="term" value="P:signal transduction"/>
    <property type="evidence" value="ECO:0007669"/>
    <property type="project" value="UniProtKB-KW"/>
</dbReference>
<dbReference type="SMART" id="SM01358">
    <property type="entry name" value="HBM"/>
    <property type="match status" value="1"/>
</dbReference>
<keyword evidence="3 8" id="KW-1133">Transmembrane helix</keyword>
<evidence type="ECO:0000313" key="11">
    <source>
        <dbReference type="EMBL" id="MBB1487516.1"/>
    </source>
</evidence>
<dbReference type="AlphaFoldDB" id="A0A839ITS2"/>
<dbReference type="InterPro" id="IPR004089">
    <property type="entry name" value="MCPsignal_dom"/>
</dbReference>
<dbReference type="PROSITE" id="PS50111">
    <property type="entry name" value="CHEMOTAXIS_TRANSDUC_2"/>
    <property type="match status" value="1"/>
</dbReference>
<evidence type="ECO:0000313" key="12">
    <source>
        <dbReference type="Proteomes" id="UP000565262"/>
    </source>
</evidence>
<evidence type="ECO:0000256" key="4">
    <source>
        <dbReference type="ARBA" id="ARBA00023136"/>
    </source>
</evidence>
<feature type="domain" description="HAMP" evidence="10">
    <location>
        <begin position="290"/>
        <end position="343"/>
    </location>
</feature>
<dbReference type="SUPFAM" id="SSF58104">
    <property type="entry name" value="Methyl-accepting chemotaxis protein (MCP) signaling domain"/>
    <property type="match status" value="1"/>
</dbReference>
<evidence type="ECO:0000256" key="7">
    <source>
        <dbReference type="PROSITE-ProRule" id="PRU00284"/>
    </source>
</evidence>
<evidence type="ECO:0000259" key="9">
    <source>
        <dbReference type="PROSITE" id="PS50111"/>
    </source>
</evidence>
<dbReference type="PANTHER" id="PTHR32089">
    <property type="entry name" value="METHYL-ACCEPTING CHEMOTAXIS PROTEIN MCPB"/>
    <property type="match status" value="1"/>
</dbReference>
<protein>
    <submittedName>
        <fullName evidence="11">Methyl-accepting chemotaxis protein</fullName>
    </submittedName>
</protein>
<name>A0A839ITS2_9GAMM</name>
<dbReference type="PROSITE" id="PS50885">
    <property type="entry name" value="HAMP"/>
    <property type="match status" value="1"/>
</dbReference>
<dbReference type="GO" id="GO:0006935">
    <property type="term" value="P:chemotaxis"/>
    <property type="evidence" value="ECO:0007669"/>
    <property type="project" value="UniProtKB-ARBA"/>
</dbReference>
<sequence length="620" mass="68617">MLIRHKLILNTAIAMGAMAVMYSLFTFTLNKVDDLNTGKVFALKLEADMLQLRRDEKDFLARKDTAYQQKFDQKIELMQADQKTLQDILERYELVVRELPELQRIVLDYQQRFHEVVDAVVEMGVDPESGLTGDLRQAVHAIESELKKNEADSVLVTMLQLRRAEKDFMLRSDLKYQDRFKKLIAKLNQQIAMLPVSNEEKQRLSDLSSQYSQKFMAYIAGAQRLGLSSKEGLRMAMRSTVHKTEALLAKTFGQVQLMLKSSIDRARLISILVFSGMLILSSVTAWLIARSVFNPIKAIQGSIMDIHQSHDLSLRVKEQGRDEITEMAKALNQMLTSFQNVIIRVNHAVDKMNHSTGELSENAGRTANDMDRQLAETDQVTSSVTEMVSTIEEIALNTENTAMKANATHNNAKDGQEKVQQAIDSIRVLSDQLEGSGQTVSDLSEQSETIGSVLEVIQGIAEQTNLLALNAAIEAARAGEQGRGFAVVADEVRALAGRTQEATQEIAVIIGSLQEKTQSIVRLMGQCRQRGSESREQAAQAESVLIAITGDVTEISDMATQIATAIEQQSCVANEVGQNVTVIRDITIDASAAVQKNSQASDDISAQAGELKQAVSIFRV</sequence>
<evidence type="ECO:0000256" key="1">
    <source>
        <dbReference type="ARBA" id="ARBA00004141"/>
    </source>
</evidence>
<feature type="transmembrane region" description="Helical" evidence="8">
    <location>
        <begin position="7"/>
        <end position="25"/>
    </location>
</feature>
<dbReference type="SMART" id="SM00304">
    <property type="entry name" value="HAMP"/>
    <property type="match status" value="1"/>
</dbReference>
<comment type="similarity">
    <text evidence="6">Belongs to the methyl-accepting chemotaxis (MCP) protein family.</text>
</comment>
<keyword evidence="12" id="KW-1185">Reference proteome</keyword>
<proteinExistence type="inferred from homology"/>
<evidence type="ECO:0000256" key="2">
    <source>
        <dbReference type="ARBA" id="ARBA00022692"/>
    </source>
</evidence>
<dbReference type="GO" id="GO:0016020">
    <property type="term" value="C:membrane"/>
    <property type="evidence" value="ECO:0007669"/>
    <property type="project" value="UniProtKB-SubCell"/>
</dbReference>
<dbReference type="Proteomes" id="UP000565262">
    <property type="component" value="Unassembled WGS sequence"/>
</dbReference>
<keyword evidence="5 7" id="KW-0807">Transducer</keyword>
<accession>A0A839ITS2</accession>